<sequence>MRCISSLSTCAAQQSTISAPASKSDKCRERLDAQEAALASLRQQETELAATVAKLEWEIRPLEESTETLRRNVAAAEERLAAQELSNEIDEGASRQQRVQHMAEWYRAMTQLLESISGIRIQHFGADHLIVDVENVFTEVSTQVTLYFAPGTCLLSRFELNPAPRPESLLDVSSQEKIIRIANSTGDIGWLIRTLQARLS</sequence>
<proteinExistence type="predicted"/>
<evidence type="ECO:0008006" key="4">
    <source>
        <dbReference type="Google" id="ProtNLM"/>
    </source>
</evidence>
<protein>
    <recommendedName>
        <fullName evidence="4">Kinetochore protein SPC25</fullName>
    </recommendedName>
</protein>
<feature type="coiled-coil region" evidence="1">
    <location>
        <begin position="24"/>
        <end position="86"/>
    </location>
</feature>
<gene>
    <name evidence="2" type="ORF">F1559_003102</name>
</gene>
<organism evidence="2 3">
    <name type="scientific">Cyanidiococcus yangmingshanensis</name>
    <dbReference type="NCBI Taxonomy" id="2690220"/>
    <lineage>
        <taxon>Eukaryota</taxon>
        <taxon>Rhodophyta</taxon>
        <taxon>Bangiophyceae</taxon>
        <taxon>Cyanidiales</taxon>
        <taxon>Cyanidiaceae</taxon>
        <taxon>Cyanidiococcus</taxon>
    </lineage>
</organism>
<dbReference type="AlphaFoldDB" id="A0A7J7IEU7"/>
<dbReference type="Gene3D" id="1.10.287.1490">
    <property type="match status" value="1"/>
</dbReference>
<dbReference type="OrthoDB" id="11905at2763"/>
<comment type="caution">
    <text evidence="2">The sequence shown here is derived from an EMBL/GenBank/DDBJ whole genome shotgun (WGS) entry which is preliminary data.</text>
</comment>
<evidence type="ECO:0000256" key="1">
    <source>
        <dbReference type="SAM" id="Coils"/>
    </source>
</evidence>
<name>A0A7J7IEU7_9RHOD</name>
<reference evidence="2 3" key="1">
    <citation type="journal article" date="2020" name="J. Phycol.">
        <title>Comparative genome analysis reveals Cyanidiococcus gen. nov., a new extremophilic red algal genus sister to Cyanidioschyzon (Cyanidioschyzonaceae, Rhodophyta).</title>
        <authorList>
            <person name="Liu S.-L."/>
            <person name="Chiang Y.-R."/>
            <person name="Yoon H.S."/>
            <person name="Fu H.-Y."/>
        </authorList>
    </citation>
    <scope>NUCLEOTIDE SEQUENCE [LARGE SCALE GENOMIC DNA]</scope>
    <source>
        <strain evidence="2 3">THAL066</strain>
    </source>
</reference>
<keyword evidence="1" id="KW-0175">Coiled coil</keyword>
<dbReference type="Proteomes" id="UP000530660">
    <property type="component" value="Unassembled WGS sequence"/>
</dbReference>
<evidence type="ECO:0000313" key="3">
    <source>
        <dbReference type="Proteomes" id="UP000530660"/>
    </source>
</evidence>
<accession>A0A7J7IEU7</accession>
<evidence type="ECO:0000313" key="2">
    <source>
        <dbReference type="EMBL" id="KAF6001548.1"/>
    </source>
</evidence>
<keyword evidence="3" id="KW-1185">Reference proteome</keyword>
<dbReference type="EMBL" id="VWRR01000014">
    <property type="protein sequence ID" value="KAF6001548.1"/>
    <property type="molecule type" value="Genomic_DNA"/>
</dbReference>